<dbReference type="Gene3D" id="3.40.50.1820">
    <property type="entry name" value="alpha/beta hydrolase"/>
    <property type="match status" value="1"/>
</dbReference>
<feature type="domain" description="AB hydrolase-1" evidence="1">
    <location>
        <begin position="2"/>
        <end position="165"/>
    </location>
</feature>
<name>A0A5C4RXU0_9GAMM</name>
<sequence length="198" mass="20491">MHGVWMRGITLLPLARRLQAQGFIPHRFDYASLFQGPAPSIDRLAAQLLALAPGPVHLVGHSLGGLVALETLASYHGLPPGRVVCLGSPLAGSSAARGLAMNHLSPFLGRSARLLKSGLGGLPSGREVAVVAGSRAAGLGRFFAGFDGPNDGTVAVWETRLPGLAEHRVLPVSHTGLIFSEAAATLAAGFLRDGRFPA</sequence>
<dbReference type="Proteomes" id="UP000305760">
    <property type="component" value="Unassembled WGS sequence"/>
</dbReference>
<evidence type="ECO:0000313" key="3">
    <source>
        <dbReference type="Proteomes" id="UP000305760"/>
    </source>
</evidence>
<reference evidence="2 3" key="1">
    <citation type="submission" date="2019-03" db="EMBL/GenBank/DDBJ databases">
        <title>Arenimonas daejeonensis sp. nov., isolated from compost.</title>
        <authorList>
            <person name="Jeon C.O."/>
        </authorList>
    </citation>
    <scope>NUCLEOTIDE SEQUENCE [LARGE SCALE GENOMIC DNA]</scope>
    <source>
        <strain evidence="2 3">R29</strain>
    </source>
</reference>
<dbReference type="OrthoDB" id="556502at2"/>
<evidence type="ECO:0000259" key="1">
    <source>
        <dbReference type="Pfam" id="PF12697"/>
    </source>
</evidence>
<dbReference type="AlphaFoldDB" id="A0A5C4RXU0"/>
<dbReference type="PANTHER" id="PTHR37946:SF1">
    <property type="entry name" value="SLL1969 PROTEIN"/>
    <property type="match status" value="1"/>
</dbReference>
<proteinExistence type="predicted"/>
<organism evidence="2 3">
    <name type="scientific">Arenimonas terrae</name>
    <dbReference type="NCBI Taxonomy" id="2546226"/>
    <lineage>
        <taxon>Bacteria</taxon>
        <taxon>Pseudomonadati</taxon>
        <taxon>Pseudomonadota</taxon>
        <taxon>Gammaproteobacteria</taxon>
        <taxon>Lysobacterales</taxon>
        <taxon>Lysobacteraceae</taxon>
        <taxon>Arenimonas</taxon>
    </lineage>
</organism>
<accession>A0A5C4RXU0</accession>
<dbReference type="InterPro" id="IPR029058">
    <property type="entry name" value="AB_hydrolase_fold"/>
</dbReference>
<dbReference type="PANTHER" id="PTHR37946">
    <property type="entry name" value="SLL1969 PROTEIN"/>
    <property type="match status" value="1"/>
</dbReference>
<gene>
    <name evidence="2" type="ORF">E1B00_06830</name>
</gene>
<dbReference type="SUPFAM" id="SSF53474">
    <property type="entry name" value="alpha/beta-Hydrolases"/>
    <property type="match status" value="1"/>
</dbReference>
<comment type="caution">
    <text evidence="2">The sequence shown here is derived from an EMBL/GenBank/DDBJ whole genome shotgun (WGS) entry which is preliminary data.</text>
</comment>
<keyword evidence="3" id="KW-1185">Reference proteome</keyword>
<keyword evidence="2" id="KW-0378">Hydrolase</keyword>
<dbReference type="GO" id="GO:0016787">
    <property type="term" value="F:hydrolase activity"/>
    <property type="evidence" value="ECO:0007669"/>
    <property type="project" value="UniProtKB-KW"/>
</dbReference>
<dbReference type="EMBL" id="SMDR01000001">
    <property type="protein sequence ID" value="TNJ35864.1"/>
    <property type="molecule type" value="Genomic_DNA"/>
</dbReference>
<protein>
    <submittedName>
        <fullName evidence="2">Alpha/beta fold hydrolase</fullName>
    </submittedName>
</protein>
<evidence type="ECO:0000313" key="2">
    <source>
        <dbReference type="EMBL" id="TNJ35864.1"/>
    </source>
</evidence>
<dbReference type="InterPro" id="IPR000073">
    <property type="entry name" value="AB_hydrolase_1"/>
</dbReference>
<dbReference type="Pfam" id="PF12697">
    <property type="entry name" value="Abhydrolase_6"/>
    <property type="match status" value="1"/>
</dbReference>